<dbReference type="CDD" id="cd00082">
    <property type="entry name" value="HisKA"/>
    <property type="match status" value="1"/>
</dbReference>
<sequence length="667" mass="74997">MNLSPFKWLCVIAIIFAYPSYAEDTVTLGVHSKTAPFAWHSNDEDQGFNIELLTRISQLNDKELIVKRKSFQELVSDINNSDSDVDIAVMVSPVGIARQQLQSDPIYATHAQAYTLQGRDFIDNWDDLAGKRVAIKSGSFVDVYIRGHVQEFTRVDVDLYETGFKLLEQDKVDVVLAENFVARRLLPFFTSIHSSSDPLIFGAFVFVANQSNKELMIKINGTLRRLKLSGEYDELVNKWFGTGREKVDLISTQEKMLFAALIVTAISAFGMVYTRSISQRLEKRTVALALELKQRHEAEQKISSLSQQFQSVLDGIPHGVSLYNQELSCLWSNDNNNQLLEDEAFCHQNGKIFSLRNLVDNVLMQQKSVIQEMSYRDQYWLLQAHPIANRQVVILLEESTEQHRLRQANDEASRLASLGELSAGIAHEINNPTGIIVHSIDFFAKALVDLEPAAKNYQEDNPFWQIAGLAPNRALEELQHSSVTIEESARRISRIVSDLKRYAQPNLRSRHTAANLNEVVKVSLRLAANQIKRFQVNTHLIESEPFVIGDPQQLQQVMINLLQNASNALTSELENNQQVNGQIDVETLVSGKKAKIIIRDNGPGMDSATLQRVTEPFFTTRRASGGSGLGLSVSSRIIKEHQGQMQISSRVGEGTCITLIFKLEQTT</sequence>
<gene>
    <name evidence="6" type="ORF">GCM10009332_05590</name>
</gene>
<dbReference type="Gene3D" id="3.30.565.10">
    <property type="entry name" value="Histidine kinase-like ATPase, C-terminal domain"/>
    <property type="match status" value="1"/>
</dbReference>
<dbReference type="RefSeq" id="WP_229779701.1">
    <property type="nucleotide sequence ID" value="NZ_BMPZ01000001.1"/>
</dbReference>
<keyword evidence="3" id="KW-0597">Phosphoprotein</keyword>
<protein>
    <recommendedName>
        <fullName evidence="2">histidine kinase</fullName>
        <ecNumber evidence="2">2.7.13.3</ecNumber>
    </recommendedName>
</protein>
<feature type="signal peptide" evidence="4">
    <location>
        <begin position="1"/>
        <end position="22"/>
    </location>
</feature>
<dbReference type="Gene3D" id="3.40.190.10">
    <property type="entry name" value="Periplasmic binding protein-like II"/>
    <property type="match status" value="2"/>
</dbReference>
<evidence type="ECO:0000313" key="7">
    <source>
        <dbReference type="Proteomes" id="UP000613743"/>
    </source>
</evidence>
<dbReference type="InterPro" id="IPR005467">
    <property type="entry name" value="His_kinase_dom"/>
</dbReference>
<dbReference type="AlphaFoldDB" id="A0A917JIN6"/>
<evidence type="ECO:0000256" key="4">
    <source>
        <dbReference type="SAM" id="SignalP"/>
    </source>
</evidence>
<dbReference type="PRINTS" id="PR00344">
    <property type="entry name" value="BCTRLSENSOR"/>
</dbReference>
<keyword evidence="4" id="KW-0732">Signal</keyword>
<dbReference type="GO" id="GO:0000155">
    <property type="term" value="F:phosphorelay sensor kinase activity"/>
    <property type="evidence" value="ECO:0007669"/>
    <property type="project" value="InterPro"/>
</dbReference>
<evidence type="ECO:0000313" key="6">
    <source>
        <dbReference type="EMBL" id="GGI71212.1"/>
    </source>
</evidence>
<organism evidence="6 7">
    <name type="scientific">Shewanella gelidii</name>
    <dbReference type="NCBI Taxonomy" id="1642821"/>
    <lineage>
        <taxon>Bacteria</taxon>
        <taxon>Pseudomonadati</taxon>
        <taxon>Pseudomonadota</taxon>
        <taxon>Gammaproteobacteria</taxon>
        <taxon>Alteromonadales</taxon>
        <taxon>Shewanellaceae</taxon>
        <taxon>Shewanella</taxon>
    </lineage>
</organism>
<reference evidence="6" key="2">
    <citation type="submission" date="2020-09" db="EMBL/GenBank/DDBJ databases">
        <authorList>
            <person name="Sun Q."/>
            <person name="Ohkuma M."/>
        </authorList>
    </citation>
    <scope>NUCLEOTIDE SEQUENCE</scope>
    <source>
        <strain evidence="6">JCM 30804</strain>
    </source>
</reference>
<keyword evidence="7" id="KW-1185">Reference proteome</keyword>
<dbReference type="InterPro" id="IPR004358">
    <property type="entry name" value="Sig_transdc_His_kin-like_C"/>
</dbReference>
<dbReference type="SUPFAM" id="SSF55874">
    <property type="entry name" value="ATPase domain of HSP90 chaperone/DNA topoisomerase II/histidine kinase"/>
    <property type="match status" value="1"/>
</dbReference>
<dbReference type="PANTHER" id="PTHR43065">
    <property type="entry name" value="SENSOR HISTIDINE KINASE"/>
    <property type="match status" value="1"/>
</dbReference>
<dbReference type="SMART" id="SM00062">
    <property type="entry name" value="PBPb"/>
    <property type="match status" value="1"/>
</dbReference>
<feature type="chain" id="PRO_5037088407" description="histidine kinase" evidence="4">
    <location>
        <begin position="23"/>
        <end position="667"/>
    </location>
</feature>
<dbReference type="Proteomes" id="UP000613743">
    <property type="component" value="Unassembled WGS sequence"/>
</dbReference>
<accession>A0A917JIN6</accession>
<dbReference type="EC" id="2.7.13.3" evidence="2"/>
<proteinExistence type="predicted"/>
<name>A0A917JIN6_9GAMM</name>
<dbReference type="Gene3D" id="1.10.287.130">
    <property type="match status" value="1"/>
</dbReference>
<dbReference type="PROSITE" id="PS50109">
    <property type="entry name" value="HIS_KIN"/>
    <property type="match status" value="1"/>
</dbReference>
<dbReference type="SMART" id="SM00387">
    <property type="entry name" value="HATPase_c"/>
    <property type="match status" value="1"/>
</dbReference>
<dbReference type="Pfam" id="PF00497">
    <property type="entry name" value="SBP_bac_3"/>
    <property type="match status" value="1"/>
</dbReference>
<comment type="catalytic activity">
    <reaction evidence="1">
        <text>ATP + protein L-histidine = ADP + protein N-phospho-L-histidine.</text>
        <dbReference type="EC" id="2.7.13.3"/>
    </reaction>
</comment>
<dbReference type="InterPro" id="IPR003661">
    <property type="entry name" value="HisK_dim/P_dom"/>
</dbReference>
<dbReference type="SUPFAM" id="SSF53850">
    <property type="entry name" value="Periplasmic binding protein-like II"/>
    <property type="match status" value="1"/>
</dbReference>
<dbReference type="InterPro" id="IPR003594">
    <property type="entry name" value="HATPase_dom"/>
</dbReference>
<dbReference type="PANTHER" id="PTHR43065:SF42">
    <property type="entry name" value="TWO-COMPONENT SENSOR PPRA"/>
    <property type="match status" value="1"/>
</dbReference>
<comment type="caution">
    <text evidence="6">The sequence shown here is derived from an EMBL/GenBank/DDBJ whole genome shotgun (WGS) entry which is preliminary data.</text>
</comment>
<dbReference type="InterPro" id="IPR001638">
    <property type="entry name" value="Solute-binding_3/MltF_N"/>
</dbReference>
<feature type="domain" description="Histidine kinase" evidence="5">
    <location>
        <begin position="424"/>
        <end position="665"/>
    </location>
</feature>
<dbReference type="InterPro" id="IPR036097">
    <property type="entry name" value="HisK_dim/P_sf"/>
</dbReference>
<dbReference type="EMBL" id="BMPZ01000001">
    <property type="protein sequence ID" value="GGI71212.1"/>
    <property type="molecule type" value="Genomic_DNA"/>
</dbReference>
<dbReference type="SUPFAM" id="SSF47384">
    <property type="entry name" value="Homodimeric domain of signal transducing histidine kinase"/>
    <property type="match status" value="1"/>
</dbReference>
<dbReference type="Pfam" id="PF02518">
    <property type="entry name" value="HATPase_c"/>
    <property type="match status" value="1"/>
</dbReference>
<evidence type="ECO:0000256" key="2">
    <source>
        <dbReference type="ARBA" id="ARBA00012438"/>
    </source>
</evidence>
<dbReference type="InterPro" id="IPR036890">
    <property type="entry name" value="HATPase_C_sf"/>
</dbReference>
<reference evidence="6" key="1">
    <citation type="journal article" date="2014" name="Int. J. Syst. Evol. Microbiol.">
        <title>Complete genome sequence of Corynebacterium casei LMG S-19264T (=DSM 44701T), isolated from a smear-ripened cheese.</title>
        <authorList>
            <consortium name="US DOE Joint Genome Institute (JGI-PGF)"/>
            <person name="Walter F."/>
            <person name="Albersmeier A."/>
            <person name="Kalinowski J."/>
            <person name="Ruckert C."/>
        </authorList>
    </citation>
    <scope>NUCLEOTIDE SEQUENCE</scope>
    <source>
        <strain evidence="6">JCM 30804</strain>
    </source>
</reference>
<evidence type="ECO:0000256" key="3">
    <source>
        <dbReference type="ARBA" id="ARBA00022553"/>
    </source>
</evidence>
<evidence type="ECO:0000256" key="1">
    <source>
        <dbReference type="ARBA" id="ARBA00000085"/>
    </source>
</evidence>
<evidence type="ECO:0000259" key="5">
    <source>
        <dbReference type="PROSITE" id="PS50109"/>
    </source>
</evidence>